<dbReference type="Gene3D" id="6.10.140.1230">
    <property type="match status" value="1"/>
</dbReference>
<organism evidence="1 2">
    <name type="scientific">Salix brachista</name>
    <dbReference type="NCBI Taxonomy" id="2182728"/>
    <lineage>
        <taxon>Eukaryota</taxon>
        <taxon>Viridiplantae</taxon>
        <taxon>Streptophyta</taxon>
        <taxon>Embryophyta</taxon>
        <taxon>Tracheophyta</taxon>
        <taxon>Spermatophyta</taxon>
        <taxon>Magnoliopsida</taxon>
        <taxon>eudicotyledons</taxon>
        <taxon>Gunneridae</taxon>
        <taxon>Pentapetalae</taxon>
        <taxon>rosids</taxon>
        <taxon>fabids</taxon>
        <taxon>Malpighiales</taxon>
        <taxon>Salicaceae</taxon>
        <taxon>Saliceae</taxon>
        <taxon>Salix</taxon>
    </lineage>
</organism>
<dbReference type="Pfam" id="PF03357">
    <property type="entry name" value="Snf7"/>
    <property type="match status" value="1"/>
</dbReference>
<gene>
    <name evidence="1" type="ORF">DKX38_028091</name>
</gene>
<dbReference type="PANTHER" id="PTHR10476">
    <property type="entry name" value="CHARGED MULTIVESICULAR BODY PROTEIN"/>
    <property type="match status" value="1"/>
</dbReference>
<sequence length="123" mass="13437">MQEFERQNEKMEMVTEVMGDAIDDALERDEEEEETEELVSQVLDEIGIDVNQEGYRSASSWYRVWSAIAEGVRCGCSVSAVAEGGLSSRVGLALWVIDGLSSVGITSLAIDGGYAIRFLSPLL</sequence>
<proteinExistence type="predicted"/>
<keyword evidence="2" id="KW-1185">Reference proteome</keyword>
<name>A0A5N5J9E6_9ROSI</name>
<comment type="caution">
    <text evidence="1">The sequence shown here is derived from an EMBL/GenBank/DDBJ whole genome shotgun (WGS) entry which is preliminary data.</text>
</comment>
<dbReference type="InterPro" id="IPR005024">
    <property type="entry name" value="Snf7_fam"/>
</dbReference>
<accession>A0A5N5J9E6</accession>
<reference evidence="2" key="1">
    <citation type="journal article" date="2019" name="Gigascience">
        <title>De novo genome assembly of the endangered Acer yangbiense, a plant species with extremely small populations endemic to Yunnan Province, China.</title>
        <authorList>
            <person name="Yang J."/>
            <person name="Wariss H.M."/>
            <person name="Tao L."/>
            <person name="Zhang R."/>
            <person name="Yun Q."/>
            <person name="Hollingsworth P."/>
            <person name="Dao Z."/>
            <person name="Luo G."/>
            <person name="Guo H."/>
            <person name="Ma Y."/>
            <person name="Sun W."/>
        </authorList>
    </citation>
    <scope>NUCLEOTIDE SEQUENCE [LARGE SCALE GENOMIC DNA]</scope>
    <source>
        <strain evidence="2">cv. br00</strain>
    </source>
</reference>
<dbReference type="EMBL" id="VDCV01000018">
    <property type="protein sequence ID" value="KAB5514185.1"/>
    <property type="molecule type" value="Genomic_DNA"/>
</dbReference>
<evidence type="ECO:0000313" key="2">
    <source>
        <dbReference type="Proteomes" id="UP000326939"/>
    </source>
</evidence>
<dbReference type="AlphaFoldDB" id="A0A5N5J9E6"/>
<protein>
    <submittedName>
        <fullName evidence="1">Uncharacterized protein</fullName>
    </submittedName>
</protein>
<evidence type="ECO:0000313" key="1">
    <source>
        <dbReference type="EMBL" id="KAB5514185.1"/>
    </source>
</evidence>
<dbReference type="GO" id="GO:0007034">
    <property type="term" value="P:vacuolar transport"/>
    <property type="evidence" value="ECO:0007669"/>
    <property type="project" value="InterPro"/>
</dbReference>
<dbReference type="Proteomes" id="UP000326939">
    <property type="component" value="Chromosome 18"/>
</dbReference>